<keyword evidence="6" id="KW-1185">Reference proteome</keyword>
<organism evidence="5 6">
    <name type="scientific">Bordetella genomosp. 2</name>
    <dbReference type="NCBI Taxonomy" id="1983456"/>
    <lineage>
        <taxon>Bacteria</taxon>
        <taxon>Pseudomonadati</taxon>
        <taxon>Pseudomonadota</taxon>
        <taxon>Betaproteobacteria</taxon>
        <taxon>Burkholderiales</taxon>
        <taxon>Alcaligenaceae</taxon>
        <taxon>Bordetella</taxon>
    </lineage>
</organism>
<dbReference type="PROSITE" id="PS50113">
    <property type="entry name" value="PAC"/>
    <property type="match status" value="2"/>
</dbReference>
<evidence type="ECO:0000259" key="4">
    <source>
        <dbReference type="PROSITE" id="PS50113"/>
    </source>
</evidence>
<dbReference type="PROSITE" id="PS50112">
    <property type="entry name" value="PAS"/>
    <property type="match status" value="1"/>
</dbReference>
<dbReference type="InterPro" id="IPR050903">
    <property type="entry name" value="Bact_Chemotaxis_MeTrfase"/>
</dbReference>
<feature type="domain" description="PAS" evidence="3">
    <location>
        <begin position="156"/>
        <end position="197"/>
    </location>
</feature>
<keyword evidence="5" id="KW-0808">Transferase</keyword>
<evidence type="ECO:0000313" key="6">
    <source>
        <dbReference type="Proteomes" id="UP000215633"/>
    </source>
</evidence>
<evidence type="ECO:0000259" key="3">
    <source>
        <dbReference type="PROSITE" id="PS50112"/>
    </source>
</evidence>
<dbReference type="SUPFAM" id="SSF58104">
    <property type="entry name" value="Methyl-accepting chemotaxis protein (MCP) signaling domain"/>
    <property type="match status" value="1"/>
</dbReference>
<feature type="domain" description="PAC" evidence="4">
    <location>
        <begin position="213"/>
        <end position="267"/>
    </location>
</feature>
<dbReference type="InterPro" id="IPR000700">
    <property type="entry name" value="PAS-assoc_C"/>
</dbReference>
<evidence type="ECO:0000256" key="1">
    <source>
        <dbReference type="PROSITE-ProRule" id="PRU00284"/>
    </source>
</evidence>
<keyword evidence="5" id="KW-0418">Kinase</keyword>
<dbReference type="GO" id="GO:0007165">
    <property type="term" value="P:signal transduction"/>
    <property type="evidence" value="ECO:0007669"/>
    <property type="project" value="UniProtKB-KW"/>
</dbReference>
<dbReference type="InterPro" id="IPR004089">
    <property type="entry name" value="MCPsignal_dom"/>
</dbReference>
<dbReference type="NCBIfam" id="TIGR00229">
    <property type="entry name" value="sensory_box"/>
    <property type="match status" value="2"/>
</dbReference>
<feature type="domain" description="PAC" evidence="4">
    <location>
        <begin position="90"/>
        <end position="145"/>
    </location>
</feature>
<reference evidence="6" key="1">
    <citation type="submission" date="2017-05" db="EMBL/GenBank/DDBJ databases">
        <title>Complete and WGS of Bordetella genogroups.</title>
        <authorList>
            <person name="Spilker T."/>
            <person name="Lipuma J."/>
        </authorList>
    </citation>
    <scope>NUCLEOTIDE SEQUENCE [LARGE SCALE GENOMIC DNA]</scope>
    <source>
        <strain evidence="6">AU8256</strain>
    </source>
</reference>
<dbReference type="InterPro" id="IPR013656">
    <property type="entry name" value="PAS_4"/>
</dbReference>
<dbReference type="SMART" id="SM00283">
    <property type="entry name" value="MA"/>
    <property type="match status" value="1"/>
</dbReference>
<dbReference type="InterPro" id="IPR001610">
    <property type="entry name" value="PAC"/>
</dbReference>
<dbReference type="Pfam" id="PF00015">
    <property type="entry name" value="MCPsignal"/>
    <property type="match status" value="1"/>
</dbReference>
<dbReference type="GO" id="GO:0016301">
    <property type="term" value="F:kinase activity"/>
    <property type="evidence" value="ECO:0007669"/>
    <property type="project" value="UniProtKB-KW"/>
</dbReference>
<dbReference type="AlphaFoldDB" id="A0A261VRW8"/>
<keyword evidence="1" id="KW-0807">Transducer</keyword>
<dbReference type="PANTHER" id="PTHR24422:SF10">
    <property type="entry name" value="CHEMOTAXIS PROTEIN METHYLTRANSFERASE 2"/>
    <property type="match status" value="1"/>
</dbReference>
<name>A0A261VRW8_9BORD</name>
<dbReference type="Gene3D" id="1.10.287.950">
    <property type="entry name" value="Methyl-accepting chemotaxis protein"/>
    <property type="match status" value="1"/>
</dbReference>
<dbReference type="Pfam" id="PF08447">
    <property type="entry name" value="PAS_3"/>
    <property type="match status" value="1"/>
</dbReference>
<dbReference type="InterPro" id="IPR013655">
    <property type="entry name" value="PAS_fold_3"/>
</dbReference>
<feature type="domain" description="Methyl-accepting transducer" evidence="2">
    <location>
        <begin position="261"/>
        <end position="451"/>
    </location>
</feature>
<dbReference type="CDD" id="cd11386">
    <property type="entry name" value="MCP_signal"/>
    <property type="match status" value="1"/>
</dbReference>
<accession>A0A261VRW8</accession>
<dbReference type="InterPro" id="IPR035965">
    <property type="entry name" value="PAS-like_dom_sf"/>
</dbReference>
<sequence length="455" mass="49793">MAWLGLDRLFPGNRRRRSAELWGQVAAIHRSQAVAEFDLQGRVLAANQNFLDAMGYRWDEVDGRHHSLFVDADERQSDAYRDFWRKLGAGQYEAGCYRRLAKGGREVWLQASYNPILDGHGRPLKIVKYATDVTEQERRNADVAGQLEAISKVQAVIEFELDGTIIRANDLFLHTLGYSAEEIVGRHHSMFVQPAERASAAYAEFWNKLGRGEHDTGQYLRLGKNGRPVWIEASYNPIFDAEGRPFKVVKYATDITRRFTAAQTLRTAVQGLTENAERAAQANDLARAACQVAEQGGQTVQDVVRTMNAITASSRRISEIIGVMDGIAFQTNILALNAAVEAARAGSHGKGFAVVAAEVRSLAQNSAAAAKEIKDLITASVEQIRSGAELVQSAGTTMGDIVASSRRVTDIMAEVVDVSLAQSGTLGEITEDITHMNAAAGARRAAPRLLERRAA</sequence>
<dbReference type="GO" id="GO:0016020">
    <property type="term" value="C:membrane"/>
    <property type="evidence" value="ECO:0007669"/>
    <property type="project" value="InterPro"/>
</dbReference>
<dbReference type="SUPFAM" id="SSF55785">
    <property type="entry name" value="PYP-like sensor domain (PAS domain)"/>
    <property type="match status" value="2"/>
</dbReference>
<proteinExistence type="predicted"/>
<evidence type="ECO:0000313" key="5">
    <source>
        <dbReference type="EMBL" id="OZI76531.1"/>
    </source>
</evidence>
<dbReference type="RefSeq" id="WP_051439455.1">
    <property type="nucleotide sequence ID" value="NZ_NEVT01000006.1"/>
</dbReference>
<dbReference type="Proteomes" id="UP000215633">
    <property type="component" value="Unassembled WGS sequence"/>
</dbReference>
<dbReference type="SMART" id="SM00091">
    <property type="entry name" value="PAS"/>
    <property type="match status" value="2"/>
</dbReference>
<dbReference type="Pfam" id="PF08448">
    <property type="entry name" value="PAS_4"/>
    <property type="match status" value="1"/>
</dbReference>
<dbReference type="PROSITE" id="PS50111">
    <property type="entry name" value="CHEMOTAXIS_TRANSDUC_2"/>
    <property type="match status" value="1"/>
</dbReference>
<comment type="caution">
    <text evidence="5">The sequence shown here is derived from an EMBL/GenBank/DDBJ whole genome shotgun (WGS) entry which is preliminary data.</text>
</comment>
<evidence type="ECO:0000259" key="2">
    <source>
        <dbReference type="PROSITE" id="PS50111"/>
    </source>
</evidence>
<dbReference type="InterPro" id="IPR000014">
    <property type="entry name" value="PAS"/>
</dbReference>
<dbReference type="PANTHER" id="PTHR24422">
    <property type="entry name" value="CHEMOTAXIS PROTEIN METHYLTRANSFERASE"/>
    <property type="match status" value="1"/>
</dbReference>
<dbReference type="Gene3D" id="3.30.450.20">
    <property type="entry name" value="PAS domain"/>
    <property type="match status" value="2"/>
</dbReference>
<dbReference type="CDD" id="cd00130">
    <property type="entry name" value="PAS"/>
    <property type="match status" value="2"/>
</dbReference>
<dbReference type="SMART" id="SM00086">
    <property type="entry name" value="PAC"/>
    <property type="match status" value="2"/>
</dbReference>
<dbReference type="EMBL" id="NEVT01000006">
    <property type="protein sequence ID" value="OZI76531.1"/>
    <property type="molecule type" value="Genomic_DNA"/>
</dbReference>
<protein>
    <submittedName>
        <fullName evidence="5">Histidine kinase</fullName>
    </submittedName>
</protein>
<gene>
    <name evidence="5" type="ORF">CAL24_15545</name>
</gene>